<dbReference type="EMBL" id="CAKOFQ010006945">
    <property type="protein sequence ID" value="CAH1983791.1"/>
    <property type="molecule type" value="Genomic_DNA"/>
</dbReference>
<evidence type="ECO:0000313" key="2">
    <source>
        <dbReference type="Proteomes" id="UP001152888"/>
    </source>
</evidence>
<evidence type="ECO:0000313" key="1">
    <source>
        <dbReference type="EMBL" id="CAH1983791.1"/>
    </source>
</evidence>
<dbReference type="Proteomes" id="UP001152888">
    <property type="component" value="Unassembled WGS sequence"/>
</dbReference>
<proteinExistence type="predicted"/>
<organism evidence="1 2">
    <name type="scientific">Acanthoscelides obtectus</name>
    <name type="common">Bean weevil</name>
    <name type="synonym">Bruchus obtectus</name>
    <dbReference type="NCBI Taxonomy" id="200917"/>
    <lineage>
        <taxon>Eukaryota</taxon>
        <taxon>Metazoa</taxon>
        <taxon>Ecdysozoa</taxon>
        <taxon>Arthropoda</taxon>
        <taxon>Hexapoda</taxon>
        <taxon>Insecta</taxon>
        <taxon>Pterygota</taxon>
        <taxon>Neoptera</taxon>
        <taxon>Endopterygota</taxon>
        <taxon>Coleoptera</taxon>
        <taxon>Polyphaga</taxon>
        <taxon>Cucujiformia</taxon>
        <taxon>Chrysomeloidea</taxon>
        <taxon>Chrysomelidae</taxon>
        <taxon>Bruchinae</taxon>
        <taxon>Bruchini</taxon>
        <taxon>Acanthoscelides</taxon>
    </lineage>
</organism>
<dbReference type="AlphaFoldDB" id="A0A9P0PJZ8"/>
<gene>
    <name evidence="1" type="ORF">ACAOBT_LOCUS15742</name>
</gene>
<sequence length="39" mass="4425">MAGNEAGHGAIVRNRDLIDVRIEAPRGNRKDIISYLYNR</sequence>
<keyword evidence="2" id="KW-1185">Reference proteome</keyword>
<reference evidence="1" key="1">
    <citation type="submission" date="2022-03" db="EMBL/GenBank/DDBJ databases">
        <authorList>
            <person name="Sayadi A."/>
        </authorList>
    </citation>
    <scope>NUCLEOTIDE SEQUENCE</scope>
</reference>
<comment type="caution">
    <text evidence="1">The sequence shown here is derived from an EMBL/GenBank/DDBJ whole genome shotgun (WGS) entry which is preliminary data.</text>
</comment>
<protein>
    <submittedName>
        <fullName evidence="1">Uncharacterized protein</fullName>
    </submittedName>
</protein>
<name>A0A9P0PJZ8_ACAOB</name>
<accession>A0A9P0PJZ8</accession>